<accession>A0A9P5ZJ24</accession>
<comment type="caution">
    <text evidence="1">The sequence shown here is derived from an EMBL/GenBank/DDBJ whole genome shotgun (WGS) entry which is preliminary data.</text>
</comment>
<gene>
    <name evidence="1" type="ORF">BDN71DRAFT_461302</name>
</gene>
<dbReference type="Proteomes" id="UP000807025">
    <property type="component" value="Unassembled WGS sequence"/>
</dbReference>
<dbReference type="AlphaFoldDB" id="A0A9P5ZJ24"/>
<dbReference type="EMBL" id="MU154714">
    <property type="protein sequence ID" value="KAF9488411.1"/>
    <property type="molecule type" value="Genomic_DNA"/>
</dbReference>
<protein>
    <submittedName>
        <fullName evidence="1">Uncharacterized protein</fullName>
    </submittedName>
</protein>
<reference evidence="1" key="1">
    <citation type="submission" date="2020-11" db="EMBL/GenBank/DDBJ databases">
        <authorList>
            <consortium name="DOE Joint Genome Institute"/>
            <person name="Ahrendt S."/>
            <person name="Riley R."/>
            <person name="Andreopoulos W."/>
            <person name="Labutti K."/>
            <person name="Pangilinan J."/>
            <person name="Ruiz-Duenas F.J."/>
            <person name="Barrasa J.M."/>
            <person name="Sanchez-Garcia M."/>
            <person name="Camarero S."/>
            <person name="Miyauchi S."/>
            <person name="Serrano A."/>
            <person name="Linde D."/>
            <person name="Babiker R."/>
            <person name="Drula E."/>
            <person name="Ayuso-Fernandez I."/>
            <person name="Pacheco R."/>
            <person name="Padilla G."/>
            <person name="Ferreira P."/>
            <person name="Barriuso J."/>
            <person name="Kellner H."/>
            <person name="Castanera R."/>
            <person name="Alfaro M."/>
            <person name="Ramirez L."/>
            <person name="Pisabarro A.G."/>
            <person name="Kuo A."/>
            <person name="Tritt A."/>
            <person name="Lipzen A."/>
            <person name="He G."/>
            <person name="Yan M."/>
            <person name="Ng V."/>
            <person name="Cullen D."/>
            <person name="Martin F."/>
            <person name="Rosso M.-N."/>
            <person name="Henrissat B."/>
            <person name="Hibbett D."/>
            <person name="Martinez A.T."/>
            <person name="Grigoriev I.V."/>
        </authorList>
    </citation>
    <scope>NUCLEOTIDE SEQUENCE</scope>
    <source>
        <strain evidence="1">ATCC 90797</strain>
    </source>
</reference>
<proteinExistence type="predicted"/>
<name>A0A9P5ZJ24_PLEER</name>
<evidence type="ECO:0000313" key="2">
    <source>
        <dbReference type="Proteomes" id="UP000807025"/>
    </source>
</evidence>
<sequence>MPAAHSEPTNTESDTAKLLRHVLASLLYPVRRPRLLIPRRIHLCPMQSICRWLTRRKHPGAVMPVRLLREHVQWDVASHQSTDGGIGLGLLASRCTPPRRTRPKHCARSFASVCPSARLVSLASPHRRTYARILYVWNQGEEGRYYVRVTESGRGRVHVLQVRDRSSWTTAKTKGFLRRNSHSVQRRGL</sequence>
<evidence type="ECO:0000313" key="1">
    <source>
        <dbReference type="EMBL" id="KAF9488411.1"/>
    </source>
</evidence>
<keyword evidence="2" id="KW-1185">Reference proteome</keyword>
<organism evidence="1 2">
    <name type="scientific">Pleurotus eryngii</name>
    <name type="common">Boletus of the steppes</name>
    <dbReference type="NCBI Taxonomy" id="5323"/>
    <lineage>
        <taxon>Eukaryota</taxon>
        <taxon>Fungi</taxon>
        <taxon>Dikarya</taxon>
        <taxon>Basidiomycota</taxon>
        <taxon>Agaricomycotina</taxon>
        <taxon>Agaricomycetes</taxon>
        <taxon>Agaricomycetidae</taxon>
        <taxon>Agaricales</taxon>
        <taxon>Pleurotineae</taxon>
        <taxon>Pleurotaceae</taxon>
        <taxon>Pleurotus</taxon>
    </lineage>
</organism>